<dbReference type="AlphaFoldDB" id="A0A1J4JSP3"/>
<dbReference type="GeneID" id="94842306"/>
<name>A0A1J4JSP3_9EUKA</name>
<dbReference type="VEuPathDB" id="TrichDB:TRFO_30890"/>
<evidence type="ECO:0000313" key="1">
    <source>
        <dbReference type="EMBL" id="OHT02129.1"/>
    </source>
</evidence>
<dbReference type="OrthoDB" id="10510676at2759"/>
<gene>
    <name evidence="1" type="ORF">TRFO_30890</name>
</gene>
<keyword evidence="2" id="KW-1185">Reference proteome</keyword>
<dbReference type="RefSeq" id="XP_068355265.1">
    <property type="nucleotide sequence ID" value="XM_068507602.1"/>
</dbReference>
<sequence>MTSMKNYGTRTLVGNWYEERITLDAHQKLKNPNSELRTRDMTVDVHIKANEEAPKMFMNEPFKGKTTYSHDTSPKRLEKRSEILARIYTADHRRRLQGTASMAQETLPGSTMTSNLLSHQFHDPNKTRFKTVYQKSYNIPEFEATRSANRTAITNSRPPRITALTDTWDPTWKT</sequence>
<dbReference type="EMBL" id="MLAK01000881">
    <property type="protein sequence ID" value="OHT02129.1"/>
    <property type="molecule type" value="Genomic_DNA"/>
</dbReference>
<accession>A0A1J4JSP3</accession>
<evidence type="ECO:0000313" key="2">
    <source>
        <dbReference type="Proteomes" id="UP000179807"/>
    </source>
</evidence>
<protein>
    <submittedName>
        <fullName evidence="1">Uncharacterized protein</fullName>
    </submittedName>
</protein>
<comment type="caution">
    <text evidence="1">The sequence shown here is derived from an EMBL/GenBank/DDBJ whole genome shotgun (WGS) entry which is preliminary data.</text>
</comment>
<organism evidence="1 2">
    <name type="scientific">Tritrichomonas foetus</name>
    <dbReference type="NCBI Taxonomy" id="1144522"/>
    <lineage>
        <taxon>Eukaryota</taxon>
        <taxon>Metamonada</taxon>
        <taxon>Parabasalia</taxon>
        <taxon>Tritrichomonadida</taxon>
        <taxon>Tritrichomonadidae</taxon>
        <taxon>Tritrichomonas</taxon>
    </lineage>
</organism>
<dbReference type="Proteomes" id="UP000179807">
    <property type="component" value="Unassembled WGS sequence"/>
</dbReference>
<proteinExistence type="predicted"/>
<reference evidence="1" key="1">
    <citation type="submission" date="2016-10" db="EMBL/GenBank/DDBJ databases">
        <authorList>
            <person name="Benchimol M."/>
            <person name="Almeida L.G."/>
            <person name="Vasconcelos A.T."/>
            <person name="Perreira-Neves A."/>
            <person name="Rosa I.A."/>
            <person name="Tasca T."/>
            <person name="Bogo M.R."/>
            <person name="de Souza W."/>
        </authorList>
    </citation>
    <scope>NUCLEOTIDE SEQUENCE [LARGE SCALE GENOMIC DNA]</scope>
    <source>
        <strain evidence="1">K</strain>
    </source>
</reference>